<dbReference type="Gene3D" id="3.40.50.620">
    <property type="entry name" value="HUPs"/>
    <property type="match status" value="1"/>
</dbReference>
<proteinExistence type="predicted"/>
<dbReference type="InterPro" id="IPR022427">
    <property type="entry name" value="MJ0570_ATP-bd"/>
</dbReference>
<dbReference type="SUPFAM" id="SSF52402">
    <property type="entry name" value="Adenine nucleotide alpha hydrolases-like"/>
    <property type="match status" value="1"/>
</dbReference>
<comment type="caution">
    <text evidence="2">The sequence shown here is derived from an EMBL/GenBank/DDBJ whole genome shotgun (WGS) entry which is preliminary data.</text>
</comment>
<evidence type="ECO:0000259" key="1">
    <source>
        <dbReference type="Pfam" id="PF01902"/>
    </source>
</evidence>
<dbReference type="GO" id="GO:0017178">
    <property type="term" value="F:diphthine-ammonia ligase activity"/>
    <property type="evidence" value="ECO:0007669"/>
    <property type="project" value="TreeGrafter"/>
</dbReference>
<feature type="domain" description="Diphthamide synthase" evidence="1">
    <location>
        <begin position="1"/>
        <end position="222"/>
    </location>
</feature>
<evidence type="ECO:0000313" key="2">
    <source>
        <dbReference type="EMBL" id="OKY77605.1"/>
    </source>
</evidence>
<organism evidence="2 3">
    <name type="scientific">Methanohalarchaeum thermophilum</name>
    <dbReference type="NCBI Taxonomy" id="1903181"/>
    <lineage>
        <taxon>Archaea</taxon>
        <taxon>Methanobacteriati</taxon>
        <taxon>Methanobacteriota</taxon>
        <taxon>Methanonatronarchaeia</taxon>
        <taxon>Methanonatronarchaeales</taxon>
        <taxon>Methanonatronarchaeaceae</taxon>
        <taxon>Candidatus Methanohalarchaeum</taxon>
    </lineage>
</organism>
<dbReference type="PANTHER" id="PTHR12196:SF2">
    <property type="entry name" value="DIPHTHINE--AMMONIA LIGASE"/>
    <property type="match status" value="1"/>
</dbReference>
<dbReference type="Proteomes" id="UP000185744">
    <property type="component" value="Unassembled WGS sequence"/>
</dbReference>
<dbReference type="InParanoid" id="A0A1Q6DTA3"/>
<dbReference type="STRING" id="1903181.BTN85_0073"/>
<dbReference type="Pfam" id="PF01902">
    <property type="entry name" value="Diphthami_syn_2"/>
    <property type="match status" value="1"/>
</dbReference>
<dbReference type="InterPro" id="IPR030662">
    <property type="entry name" value="DPH6/MJ0570"/>
</dbReference>
<dbReference type="InterPro" id="IPR002761">
    <property type="entry name" value="Diphthami_syn_dom"/>
</dbReference>
<dbReference type="FunCoup" id="A0A1Q6DTA3">
    <property type="interactions" value="41"/>
</dbReference>
<dbReference type="EMBL" id="MSDW01000001">
    <property type="protein sequence ID" value="OKY77605.1"/>
    <property type="molecule type" value="Genomic_DNA"/>
</dbReference>
<dbReference type="NCBIfam" id="TIGR03679">
    <property type="entry name" value="arCOG00187"/>
    <property type="match status" value="1"/>
</dbReference>
<dbReference type="Gene3D" id="3.90.1490.10">
    <property type="entry name" value="putative n-type atp pyrophosphatase, domain 2"/>
    <property type="match status" value="1"/>
</dbReference>
<dbReference type="PIRSF" id="PIRSF039123">
    <property type="entry name" value="Diphthamide_synthase"/>
    <property type="match status" value="1"/>
</dbReference>
<reference evidence="2" key="1">
    <citation type="submission" date="2016-12" db="EMBL/GenBank/DDBJ databases">
        <title>Discovery of methanogenic haloarchaea.</title>
        <authorList>
            <person name="Sorokin D.Y."/>
            <person name="Makarova K.S."/>
            <person name="Abbas B."/>
            <person name="Ferrer M."/>
            <person name="Golyshin P.N."/>
        </authorList>
    </citation>
    <scope>NUCLEOTIDE SEQUENCE [LARGE SCALE GENOMIC DNA]</scope>
    <source>
        <strain evidence="2">HMET1</strain>
    </source>
</reference>
<dbReference type="NCBIfam" id="TIGR00290">
    <property type="entry name" value="MJ0570_dom"/>
    <property type="match status" value="1"/>
</dbReference>
<dbReference type="InterPro" id="IPR014729">
    <property type="entry name" value="Rossmann-like_a/b/a_fold"/>
</dbReference>
<protein>
    <submittedName>
        <fullName evidence="2">Diphthamide synthase DPH6</fullName>
    </submittedName>
</protein>
<accession>A0A1Q6DTA3</accession>
<evidence type="ECO:0000313" key="3">
    <source>
        <dbReference type="Proteomes" id="UP000185744"/>
    </source>
</evidence>
<dbReference type="GO" id="GO:0017183">
    <property type="term" value="P:protein histidyl modification to diphthamide"/>
    <property type="evidence" value="ECO:0007669"/>
    <property type="project" value="TreeGrafter"/>
</dbReference>
<name>A0A1Q6DTA3_METT1</name>
<sequence length="232" mass="26379">MSTVSLLTGGKDSTYATYKAIKNSKKVKAAITMLSKNSESYMYHTRNIRAAELVSEAMDLPYFSFETEGEKEEELEDLKEALKHVRDRIDFNFLVSGAVKSSYQQSRLQKVCDELSLDLYSPLWGQDEEELLREMVDSGFEIMITEVAAGGMEEDYLGKKITHSFIDELVELNEEYGVSIVGEGGEFETFVLDAPIFEKKIKVKESEKKFDESTFSGSFLIKKTEFIDKKRG</sequence>
<dbReference type="AlphaFoldDB" id="A0A1Q6DTA3"/>
<keyword evidence="3" id="KW-1185">Reference proteome</keyword>
<dbReference type="PANTHER" id="PTHR12196">
    <property type="entry name" value="DOMAIN OF UNKNOWN FUNCTION 71 DUF71 -CONTAINING PROTEIN"/>
    <property type="match status" value="1"/>
</dbReference>
<dbReference type="CDD" id="cd01994">
    <property type="entry name" value="AANH_PF0828-like"/>
    <property type="match status" value="1"/>
</dbReference>
<gene>
    <name evidence="2" type="ORF">BTN85_0073</name>
</gene>